<feature type="transmembrane region" description="Helical" evidence="2">
    <location>
        <begin position="602"/>
        <end position="621"/>
    </location>
</feature>
<evidence type="ECO:0000259" key="4">
    <source>
        <dbReference type="Pfam" id="PF26571"/>
    </source>
</evidence>
<name>A0ABP8ZK24_9ACTN</name>
<dbReference type="SUPFAM" id="SSF53955">
    <property type="entry name" value="Lysozyme-like"/>
    <property type="match status" value="1"/>
</dbReference>
<feature type="domain" description="Tape measure protein N-terminal" evidence="3">
    <location>
        <begin position="83"/>
        <end position="254"/>
    </location>
</feature>
<dbReference type="EMBL" id="BAABIE010000026">
    <property type="protein sequence ID" value="GAA4758779.1"/>
    <property type="molecule type" value="Genomic_DNA"/>
</dbReference>
<keyword evidence="2" id="KW-0812">Transmembrane</keyword>
<dbReference type="InterPro" id="IPR058593">
    <property type="entry name" value="ARB_07466-like_C"/>
</dbReference>
<evidence type="ECO:0000313" key="6">
    <source>
        <dbReference type="Proteomes" id="UP001500822"/>
    </source>
</evidence>
<protein>
    <recommendedName>
        <fullName evidence="7">Tape measure protein</fullName>
    </recommendedName>
</protein>
<evidence type="ECO:0008006" key="7">
    <source>
        <dbReference type="Google" id="ProtNLM"/>
    </source>
</evidence>
<feature type="region of interest" description="Disordered" evidence="1">
    <location>
        <begin position="1042"/>
        <end position="1064"/>
    </location>
</feature>
<dbReference type="RefSeq" id="WP_345314430.1">
    <property type="nucleotide sequence ID" value="NZ_BAABIE010000026.1"/>
</dbReference>
<dbReference type="Proteomes" id="UP001500822">
    <property type="component" value="Unassembled WGS sequence"/>
</dbReference>
<feature type="compositionally biased region" description="Basic and acidic residues" evidence="1">
    <location>
        <begin position="1047"/>
        <end position="1058"/>
    </location>
</feature>
<keyword evidence="6" id="KW-1185">Reference proteome</keyword>
<feature type="transmembrane region" description="Helical" evidence="2">
    <location>
        <begin position="389"/>
        <end position="416"/>
    </location>
</feature>
<comment type="caution">
    <text evidence="5">The sequence shown here is derived from an EMBL/GenBank/DDBJ whole genome shotgun (WGS) entry which is preliminary data.</text>
</comment>
<dbReference type="Pfam" id="PF26571">
    <property type="entry name" value="VldE"/>
    <property type="match status" value="1"/>
</dbReference>
<keyword evidence="2" id="KW-0472">Membrane</keyword>
<dbReference type="InterPro" id="IPR013491">
    <property type="entry name" value="Tape_meas_N"/>
</dbReference>
<feature type="transmembrane region" description="Helical" evidence="2">
    <location>
        <begin position="507"/>
        <end position="526"/>
    </location>
</feature>
<evidence type="ECO:0000256" key="1">
    <source>
        <dbReference type="SAM" id="MobiDB-lite"/>
    </source>
</evidence>
<feature type="transmembrane region" description="Helical" evidence="2">
    <location>
        <begin position="428"/>
        <end position="448"/>
    </location>
</feature>
<reference evidence="6" key="1">
    <citation type="journal article" date="2019" name="Int. J. Syst. Evol. Microbiol.">
        <title>The Global Catalogue of Microorganisms (GCM) 10K type strain sequencing project: providing services to taxonomists for standard genome sequencing and annotation.</title>
        <authorList>
            <consortium name="The Broad Institute Genomics Platform"/>
            <consortium name="The Broad Institute Genome Sequencing Center for Infectious Disease"/>
            <person name="Wu L."/>
            <person name="Ma J."/>
        </authorList>
    </citation>
    <scope>NUCLEOTIDE SEQUENCE [LARGE SCALE GENOMIC DNA]</scope>
    <source>
        <strain evidence="6">JCM 18077</strain>
    </source>
</reference>
<feature type="transmembrane region" description="Helical" evidence="2">
    <location>
        <begin position="532"/>
        <end position="551"/>
    </location>
</feature>
<accession>A0ABP8ZK24</accession>
<feature type="region of interest" description="Disordered" evidence="1">
    <location>
        <begin position="1117"/>
        <end position="1187"/>
    </location>
</feature>
<evidence type="ECO:0000259" key="3">
    <source>
        <dbReference type="Pfam" id="PF20155"/>
    </source>
</evidence>
<organism evidence="5 6">
    <name type="scientific">Gordonia alkaliphila</name>
    <dbReference type="NCBI Taxonomy" id="1053547"/>
    <lineage>
        <taxon>Bacteria</taxon>
        <taxon>Bacillati</taxon>
        <taxon>Actinomycetota</taxon>
        <taxon>Actinomycetes</taxon>
        <taxon>Mycobacteriales</taxon>
        <taxon>Gordoniaceae</taxon>
        <taxon>Gordonia</taxon>
    </lineage>
</organism>
<evidence type="ECO:0000313" key="5">
    <source>
        <dbReference type="EMBL" id="GAA4758779.1"/>
    </source>
</evidence>
<feature type="transmembrane region" description="Helical" evidence="2">
    <location>
        <begin position="563"/>
        <end position="582"/>
    </location>
</feature>
<dbReference type="Pfam" id="PF20155">
    <property type="entry name" value="TMP_3"/>
    <property type="match status" value="1"/>
</dbReference>
<dbReference type="InterPro" id="IPR023346">
    <property type="entry name" value="Lysozyme-like_dom_sf"/>
</dbReference>
<proteinExistence type="predicted"/>
<feature type="transmembrane region" description="Helical" evidence="2">
    <location>
        <begin position="351"/>
        <end position="377"/>
    </location>
</feature>
<feature type="transmembrane region" description="Helical" evidence="2">
    <location>
        <begin position="455"/>
        <end position="475"/>
    </location>
</feature>
<feature type="compositionally biased region" description="Basic and acidic residues" evidence="1">
    <location>
        <begin position="1117"/>
        <end position="1141"/>
    </location>
</feature>
<evidence type="ECO:0000256" key="2">
    <source>
        <dbReference type="SAM" id="Phobius"/>
    </source>
</evidence>
<keyword evidence="2" id="KW-1133">Transmembrane helix</keyword>
<sequence length="1392" mass="145065">MAVNLMTAYVEVVPSLKGFHKPVKQAMGDIGTEADKAGRDSGSRFSNAFGKMTGGLGKAIKWGGVGAAAAAGGIAAKAFVGGFNRLNNMDQAEAKLKGLGRSSAEITSIMGSVSTAVDGTAFSLDQAANAAAIFSTSGVKAGDDMTRAMKLLADTTAQAGSDFGDMGPIFTKIIAQGELTTETFDQLNERGTGVGEALSKHLGIPLDQIRDKAAGIKFDDFATAMEKNIGGAAKKAGDTFKGSFDNMMTSFSKLGAVLLTPVFNALPAVFDKIKGVVADVSATVGGMFAGGIDTSPLEKVKTFFTDLWNNLKGPLESIGATFREDVMPIFTKIGDFFTQHGDKITGTLSTLGGLVGGAVATAFNILAGALNIVATSAMAVMGWIDRNRVALAVIGGVIGTLLLPYLTVLAVAYTAAGVSAAISGVKQVAAWVTTGAGAVTNSAVSVAASYRVVGGWIAMGGAAVKQAAVVVAGWVSTAAKALWGAGVQAAQGAVVVASWVAMGAKAVAQGAVIAGAWVASVARAAAATAATIAYAAAQGVVSIATGVWTVAQWALNSAFLANPLTWVVVGIMALIAVVVLIATKTTWFQTLWNKVWNGIKAVANVVWTAIKGYFMFWIGLYKKVGEGAMWLWNSAIVPAWNGIKAAFQIAADFIGGVVESIKQFFQGVADKAGQVKDWIVEKWDALVGFFTSLPGRVTSALGSLWDGLKDGFKGALNWIIDAWNNFKIEIKLPSILGGKQITIDTPNLPRLAGGGVAGRRRNGQLYGPGTGTSDSILGVGDSGVPTAWVSSGEFVVNAKATKRWLPLLTALNGGAGPGSGVGLPAFADGGLVPGAALAATGGEGGLKPISVLVRRLIQKLWPEITDIGGYRASDPFPDHPSGQALDIMISDVGLGDAVKAWLMDNKSAFDLDYTIWQQKYEPAAGGGNVMEDRGSPTQNHMDHIHALFGQIGAPPNVNPDVVPEGIKWPAGKEPAPAATDVPGVMPDTPAAPMDTPAPTDTGIADTGGGTSWSAIVGNAASEQFKDLMDTLGLKDDPSWLSAYGQLKDNDPATADDKGPGTLDPEAEAAHKTEFEDAQLAAKRKHEDELAQLDSDFQKKIDGTKDAAQKRRYREELAAEKRRLKREHEDRQRAAKREYETQKRKRAADAKSGSTLPSPGSPAEPGTPMAAVPADPNTPPAVNWSQGMGAEPWRPVLEWGIKRVGKGLTTAAAQLDAGVAQIKSESGGDPSIAQQIVDVNGTGEAAGVGLLQIIPGTWAANRDPALPDDRRNGPANIVGALRYYVGRYGPDLTKMWGKGHGYKTGGYTGNAFGVDDVAGVVHGQEFVINAAATRQWRPALEAINAGATPAAADRGQRQQRGAFAPVTNATFRDERAYYQRQRRDQQLVAARMK</sequence>
<gene>
    <name evidence="5" type="ORF">GCM10023217_34070</name>
</gene>
<feature type="domain" description="ARB-07466-like C-terminal" evidence="4">
    <location>
        <begin position="843"/>
        <end position="941"/>
    </location>
</feature>